<name>A0A8J2J8N3_9HEXA</name>
<feature type="transmembrane region" description="Helical" evidence="1">
    <location>
        <begin position="176"/>
        <end position="194"/>
    </location>
</feature>
<reference evidence="2" key="1">
    <citation type="submission" date="2021-06" db="EMBL/GenBank/DDBJ databases">
        <authorList>
            <person name="Hodson N. C."/>
            <person name="Mongue J. A."/>
            <person name="Jaron S. K."/>
        </authorList>
    </citation>
    <scope>NUCLEOTIDE SEQUENCE</scope>
</reference>
<keyword evidence="1" id="KW-0472">Membrane</keyword>
<comment type="caution">
    <text evidence="2">The sequence shown here is derived from an EMBL/GenBank/DDBJ whole genome shotgun (WGS) entry which is preliminary data.</text>
</comment>
<proteinExistence type="predicted"/>
<keyword evidence="1" id="KW-1133">Transmembrane helix</keyword>
<evidence type="ECO:0000256" key="1">
    <source>
        <dbReference type="SAM" id="Phobius"/>
    </source>
</evidence>
<feature type="non-terminal residue" evidence="2">
    <location>
        <position position="1"/>
    </location>
</feature>
<accession>A0A8J2J8N3</accession>
<dbReference type="AlphaFoldDB" id="A0A8J2J8N3"/>
<gene>
    <name evidence="2" type="ORF">AFUS01_LOCUS4400</name>
</gene>
<evidence type="ECO:0000313" key="2">
    <source>
        <dbReference type="EMBL" id="CAG7702235.1"/>
    </source>
</evidence>
<dbReference type="EMBL" id="CAJVCH010027418">
    <property type="protein sequence ID" value="CAG7702235.1"/>
    <property type="molecule type" value="Genomic_DNA"/>
</dbReference>
<evidence type="ECO:0000313" key="3">
    <source>
        <dbReference type="Proteomes" id="UP000708208"/>
    </source>
</evidence>
<keyword evidence="1" id="KW-0812">Transmembrane</keyword>
<feature type="transmembrane region" description="Helical" evidence="1">
    <location>
        <begin position="152"/>
        <end position="170"/>
    </location>
</feature>
<sequence>METQFEEHKEAISNALGKLSIVNEGSWVQLRIWGEWYLQWNWKFTANHFFNVNNSTVPAVIGTILTICNHRLISLLADYCLKNLTLVTSGATLAEKLTHYCGTLAFWNSLFHRIIAVVYCQSTLELIQILDSLSRKINGIKRSEGVVYKSKIQFRWIIFVYLMGVSIFIISVDQLVILPVFSAFTLVLLAGCVLTRIQDDLSSIIVSSLEKLQFGRVPQQQKNSLQRQILVQTVVKDDLEISTNLSEFPEIFEQLQRAFNIYSVLAGWNILIALFDVGWLAFGVYQILVLAMFGEFMASKVEKCKERVSDALGMLNLEREA</sequence>
<dbReference type="Proteomes" id="UP000708208">
    <property type="component" value="Unassembled WGS sequence"/>
</dbReference>
<organism evidence="2 3">
    <name type="scientific">Allacma fusca</name>
    <dbReference type="NCBI Taxonomy" id="39272"/>
    <lineage>
        <taxon>Eukaryota</taxon>
        <taxon>Metazoa</taxon>
        <taxon>Ecdysozoa</taxon>
        <taxon>Arthropoda</taxon>
        <taxon>Hexapoda</taxon>
        <taxon>Collembola</taxon>
        <taxon>Symphypleona</taxon>
        <taxon>Sminthuridae</taxon>
        <taxon>Allacma</taxon>
    </lineage>
</organism>
<keyword evidence="3" id="KW-1185">Reference proteome</keyword>
<protein>
    <submittedName>
        <fullName evidence="2">Uncharacterized protein</fullName>
    </submittedName>
</protein>